<comment type="subcellular location">
    <subcellularLocation>
        <location evidence="1">Membrane</location>
        <topology evidence="1">Multi-pass membrane protein</topology>
    </subcellularLocation>
</comment>
<evidence type="ECO:0000256" key="5">
    <source>
        <dbReference type="ARBA" id="ARBA00023136"/>
    </source>
</evidence>
<evidence type="ECO:0000256" key="3">
    <source>
        <dbReference type="ARBA" id="ARBA00022989"/>
    </source>
</evidence>
<dbReference type="CDD" id="cd06186">
    <property type="entry name" value="NOX_Duox_like_FAD_NADP"/>
    <property type="match status" value="1"/>
</dbReference>
<keyword evidence="3 7" id="KW-1133">Transmembrane helix</keyword>
<feature type="transmembrane region" description="Helical" evidence="7">
    <location>
        <begin position="203"/>
        <end position="223"/>
    </location>
</feature>
<dbReference type="InterPro" id="IPR017938">
    <property type="entry name" value="Riboflavin_synthase-like_b-brl"/>
</dbReference>
<evidence type="ECO:0000259" key="8">
    <source>
        <dbReference type="PROSITE" id="PS51384"/>
    </source>
</evidence>
<dbReference type="InterPro" id="IPR050369">
    <property type="entry name" value="RBOH/FRE"/>
</dbReference>
<dbReference type="InterPro" id="IPR013130">
    <property type="entry name" value="Fe3_Rdtase_TM_dom"/>
</dbReference>
<dbReference type="Proteomes" id="UP000266841">
    <property type="component" value="Unassembled WGS sequence"/>
</dbReference>
<feature type="transmembrane region" description="Helical" evidence="7">
    <location>
        <begin position="139"/>
        <end position="157"/>
    </location>
</feature>
<dbReference type="GO" id="GO:0005886">
    <property type="term" value="C:plasma membrane"/>
    <property type="evidence" value="ECO:0007669"/>
    <property type="project" value="TreeGrafter"/>
</dbReference>
<dbReference type="AlphaFoldDB" id="K0SHG0"/>
<dbReference type="GO" id="GO:0016491">
    <property type="term" value="F:oxidoreductase activity"/>
    <property type="evidence" value="ECO:0007669"/>
    <property type="project" value="UniProtKB-KW"/>
</dbReference>
<gene>
    <name evidence="9" type="ORF">THAOC_13522</name>
</gene>
<dbReference type="Pfam" id="PF08022">
    <property type="entry name" value="FAD_binding_8"/>
    <property type="match status" value="1"/>
</dbReference>
<dbReference type="eggNOG" id="KOG0039">
    <property type="taxonomic scope" value="Eukaryota"/>
</dbReference>
<name>K0SHG0_THAOC</name>
<dbReference type="EMBL" id="AGNL01015645">
    <property type="protein sequence ID" value="EJK65598.1"/>
    <property type="molecule type" value="Genomic_DNA"/>
</dbReference>
<comment type="caution">
    <text evidence="9">The sequence shown here is derived from an EMBL/GenBank/DDBJ whole genome shotgun (WGS) entry which is preliminary data.</text>
</comment>
<dbReference type="InterPro" id="IPR013112">
    <property type="entry name" value="FAD-bd_8"/>
</dbReference>
<dbReference type="Gene3D" id="3.40.50.80">
    <property type="entry name" value="Nucleotide-binding domain of ferredoxin-NADP reductase (FNR) module"/>
    <property type="match status" value="1"/>
</dbReference>
<dbReference type="OrthoDB" id="167398at2759"/>
<dbReference type="InterPro" id="IPR017927">
    <property type="entry name" value="FAD-bd_FR_type"/>
</dbReference>
<protein>
    <recommendedName>
        <fullName evidence="8">FAD-binding FR-type domain-containing protein</fullName>
    </recommendedName>
</protein>
<evidence type="ECO:0000313" key="10">
    <source>
        <dbReference type="Proteomes" id="UP000266841"/>
    </source>
</evidence>
<dbReference type="SFLD" id="SFLDG01168">
    <property type="entry name" value="Ferric_reductase_subgroup_(FRE"/>
    <property type="match status" value="1"/>
</dbReference>
<keyword evidence="4" id="KW-0560">Oxidoreductase</keyword>
<evidence type="ECO:0000256" key="7">
    <source>
        <dbReference type="SAM" id="Phobius"/>
    </source>
</evidence>
<dbReference type="Pfam" id="PF01794">
    <property type="entry name" value="Ferric_reduct"/>
    <property type="match status" value="1"/>
</dbReference>
<dbReference type="SUPFAM" id="SSF52343">
    <property type="entry name" value="Ferredoxin reductase-like, C-terminal NADP-linked domain"/>
    <property type="match status" value="1"/>
</dbReference>
<accession>K0SHG0</accession>
<sequence length="633" mass="69504">MNQGVMTRDNFRFIESQAVELELVQSKVSGFSNEAREASPEPRAAVPSKRNSKPAAISPEPSVLPSNRNIESKAILLDVPLFSLASRPFACMLAPVWRALCATRWALQRPLNAPLLPAPAMCGSVPYLSKVPYFTIGEALFLAPIALVMVMAVNSSLRNMDVEGSGEVATIPLVVVFLTANKSNSLITFALGVPYERMISWHALWSLAAVAAAGLHLYCAFYLGESDDRRLEEVDDGIIVETEDNEPAIAGGRRLVSRDLSGSVDSIYGLNGPNPDLIKFSLDGNTNFTGTVSLVAMAVLVLASVLSIFRRFGFELWYIVHIGGALLAGWYAFIHGADELGAVLVWWAVDMGARYVLMAGVLYPHKASLRKLPGDIVEISFPKPATFEYEAGQYAKISIPRIGFGQFHPITISSSPRDPVVTMHVRGLGRWSRRLGKLAERQEEVAFLMEGPYGKLMIELENRKRYKMVLMVSGGIGVTPMVSIANDLLYEHQSERREVKKIKFVWALRSVELMRAMADRNAGITGGANVLDPKSASEVVDLSVYLTKCTGAVDEEINDIDAGVTKSGRPDMDEIFLEMKRAAREAGEAHIAVCVCGPSKMVDACRQASRRFSDGVFTRDGVKFDFHEEKFEF</sequence>
<feature type="region of interest" description="Disordered" evidence="6">
    <location>
        <begin position="32"/>
        <end position="64"/>
    </location>
</feature>
<organism evidence="9 10">
    <name type="scientific">Thalassiosira oceanica</name>
    <name type="common">Marine diatom</name>
    <dbReference type="NCBI Taxonomy" id="159749"/>
    <lineage>
        <taxon>Eukaryota</taxon>
        <taxon>Sar</taxon>
        <taxon>Stramenopiles</taxon>
        <taxon>Ochrophyta</taxon>
        <taxon>Bacillariophyta</taxon>
        <taxon>Coscinodiscophyceae</taxon>
        <taxon>Thalassiosirophycidae</taxon>
        <taxon>Thalassiosirales</taxon>
        <taxon>Thalassiosiraceae</taxon>
        <taxon>Thalassiosira</taxon>
    </lineage>
</organism>
<feature type="transmembrane region" description="Helical" evidence="7">
    <location>
        <begin position="169"/>
        <end position="191"/>
    </location>
</feature>
<dbReference type="OMA" id="HHECYYR"/>
<evidence type="ECO:0000256" key="1">
    <source>
        <dbReference type="ARBA" id="ARBA00004141"/>
    </source>
</evidence>
<feature type="domain" description="FAD-binding FR-type" evidence="8">
    <location>
        <begin position="344"/>
        <end position="459"/>
    </location>
</feature>
<evidence type="ECO:0000256" key="4">
    <source>
        <dbReference type="ARBA" id="ARBA00023002"/>
    </source>
</evidence>
<dbReference type="PRINTS" id="PR00410">
    <property type="entry name" value="PHEHYDRXLASE"/>
</dbReference>
<dbReference type="SUPFAM" id="SSF63380">
    <property type="entry name" value="Riboflavin synthase domain-like"/>
    <property type="match status" value="1"/>
</dbReference>
<dbReference type="PANTHER" id="PTHR11972:SF55">
    <property type="entry name" value="FERRIC REDUCTASE"/>
    <property type="match status" value="1"/>
</dbReference>
<evidence type="ECO:0000313" key="9">
    <source>
        <dbReference type="EMBL" id="EJK65598.1"/>
    </source>
</evidence>
<keyword evidence="2 7" id="KW-0812">Transmembrane</keyword>
<dbReference type="SFLD" id="SFLDS00052">
    <property type="entry name" value="Ferric_Reductase_Domain"/>
    <property type="match status" value="1"/>
</dbReference>
<keyword evidence="10" id="KW-1185">Reference proteome</keyword>
<dbReference type="PROSITE" id="PS51384">
    <property type="entry name" value="FAD_FR"/>
    <property type="match status" value="1"/>
</dbReference>
<dbReference type="PANTHER" id="PTHR11972">
    <property type="entry name" value="NADPH OXIDASE"/>
    <property type="match status" value="1"/>
</dbReference>
<dbReference type="InterPro" id="IPR039261">
    <property type="entry name" value="FNR_nucleotide-bd"/>
</dbReference>
<dbReference type="Pfam" id="PF08030">
    <property type="entry name" value="NAD_binding_6"/>
    <property type="match status" value="1"/>
</dbReference>
<keyword evidence="5 7" id="KW-0472">Membrane</keyword>
<dbReference type="Gene3D" id="2.40.30.10">
    <property type="entry name" value="Translation factors"/>
    <property type="match status" value="1"/>
</dbReference>
<evidence type="ECO:0000256" key="6">
    <source>
        <dbReference type="SAM" id="MobiDB-lite"/>
    </source>
</evidence>
<evidence type="ECO:0000256" key="2">
    <source>
        <dbReference type="ARBA" id="ARBA00022692"/>
    </source>
</evidence>
<reference evidence="9 10" key="1">
    <citation type="journal article" date="2012" name="Genome Biol.">
        <title>Genome and low-iron response of an oceanic diatom adapted to chronic iron limitation.</title>
        <authorList>
            <person name="Lommer M."/>
            <person name="Specht M."/>
            <person name="Roy A.S."/>
            <person name="Kraemer L."/>
            <person name="Andreson R."/>
            <person name="Gutowska M.A."/>
            <person name="Wolf J."/>
            <person name="Bergner S.V."/>
            <person name="Schilhabel M.B."/>
            <person name="Klostermeier U.C."/>
            <person name="Beiko R.G."/>
            <person name="Rosenstiel P."/>
            <person name="Hippler M."/>
            <person name="Laroche J."/>
        </authorList>
    </citation>
    <scope>NUCLEOTIDE SEQUENCE [LARGE SCALE GENOMIC DNA]</scope>
    <source>
        <strain evidence="9 10">CCMP1005</strain>
    </source>
</reference>
<dbReference type="InterPro" id="IPR013121">
    <property type="entry name" value="Fe_red_NAD-bd_6"/>
</dbReference>
<feature type="transmembrane region" description="Helical" evidence="7">
    <location>
        <begin position="316"/>
        <end position="334"/>
    </location>
</feature>
<feature type="transmembrane region" description="Helical" evidence="7">
    <location>
        <begin position="288"/>
        <end position="309"/>
    </location>
</feature>
<proteinExistence type="predicted"/>